<keyword evidence="2" id="KW-0808">Transferase</keyword>
<dbReference type="GO" id="GO:0016747">
    <property type="term" value="F:acyltransferase activity, transferring groups other than amino-acyl groups"/>
    <property type="evidence" value="ECO:0007669"/>
    <property type="project" value="InterPro"/>
</dbReference>
<feature type="domain" description="N-acetyltransferase" evidence="1">
    <location>
        <begin position="1"/>
        <end position="155"/>
    </location>
</feature>
<evidence type="ECO:0000313" key="2">
    <source>
        <dbReference type="EMBL" id="MBX0305881.1"/>
    </source>
</evidence>
<dbReference type="EC" id="2.3.1.-" evidence="2"/>
<dbReference type="EMBL" id="RKLQ01000006">
    <property type="protein sequence ID" value="MBX0305881.1"/>
    <property type="molecule type" value="Genomic_DNA"/>
</dbReference>
<dbReference type="AlphaFoldDB" id="A0A8J7YM84"/>
<dbReference type="InterPro" id="IPR043854">
    <property type="entry name" value="DUF5816"/>
</dbReference>
<dbReference type="Gene3D" id="3.40.630.30">
    <property type="match status" value="1"/>
</dbReference>
<evidence type="ECO:0000313" key="3">
    <source>
        <dbReference type="Proteomes" id="UP000783863"/>
    </source>
</evidence>
<dbReference type="PROSITE" id="PS51186">
    <property type="entry name" value="GNAT"/>
    <property type="match status" value="1"/>
</dbReference>
<keyword evidence="2" id="KW-0012">Acyltransferase</keyword>
<protein>
    <submittedName>
        <fullName evidence="2">GNAT family N-acetyltransferase</fullName>
        <ecNumber evidence="2">2.3.1.-</ecNumber>
    </submittedName>
</protein>
<keyword evidence="3" id="KW-1185">Reference proteome</keyword>
<comment type="caution">
    <text evidence="2">The sequence shown here is derived from an EMBL/GenBank/DDBJ whole genome shotgun (WGS) entry which is preliminary data.</text>
</comment>
<organism evidence="2 3">
    <name type="scientific">Haloarcula salinisoli</name>
    <dbReference type="NCBI Taxonomy" id="2487746"/>
    <lineage>
        <taxon>Archaea</taxon>
        <taxon>Methanobacteriati</taxon>
        <taxon>Methanobacteriota</taxon>
        <taxon>Stenosarchaea group</taxon>
        <taxon>Halobacteria</taxon>
        <taxon>Halobacteriales</taxon>
        <taxon>Haloarculaceae</taxon>
        <taxon>Haloarcula</taxon>
    </lineage>
</organism>
<sequence>MEIREATPADSDRIGRIAESSFNSSFALSPEEIATLVEEQFSESALEERLSDSDGWFLAAQAELDGETILGGFLDGTAAGRIRWLHVDPEARGQGIATALVEHLRAEHGDRPLAWEVLDDAVEGVGFCEQFGLTEQGRDSLEIGGHEYGVTLYAEDERAEESNEPAVPIPASVSVEGEDRPLDRDDPIPGREAPFFRTFVSGDRESAYGYVCSQCGSTNVTADGLDRLECGDCGNVHLADEWDGAYL</sequence>
<dbReference type="CDD" id="cd04301">
    <property type="entry name" value="NAT_SF"/>
    <property type="match status" value="1"/>
</dbReference>
<gene>
    <name evidence="2" type="ORF">EGD98_19740</name>
</gene>
<reference evidence="2" key="1">
    <citation type="submission" date="2021-06" db="EMBL/GenBank/DDBJ databases">
        <title>Halomicroarcula sp. F24A a new haloarchaeum isolated from saline soil.</title>
        <authorList>
            <person name="Duran-Viseras A."/>
            <person name="Sanchez-Porro C."/>
            <person name="Ventosa A."/>
        </authorList>
    </citation>
    <scope>NUCLEOTIDE SEQUENCE</scope>
    <source>
        <strain evidence="2">F24A</strain>
    </source>
</reference>
<dbReference type="InterPro" id="IPR000182">
    <property type="entry name" value="GNAT_dom"/>
</dbReference>
<dbReference type="Proteomes" id="UP000783863">
    <property type="component" value="Unassembled WGS sequence"/>
</dbReference>
<dbReference type="Pfam" id="PF13508">
    <property type="entry name" value="Acetyltransf_7"/>
    <property type="match status" value="1"/>
</dbReference>
<dbReference type="SUPFAM" id="SSF55729">
    <property type="entry name" value="Acyl-CoA N-acyltransferases (Nat)"/>
    <property type="match status" value="1"/>
</dbReference>
<name>A0A8J7YM84_9EURY</name>
<evidence type="ECO:0000259" key="1">
    <source>
        <dbReference type="PROSITE" id="PS51186"/>
    </source>
</evidence>
<dbReference type="InterPro" id="IPR016181">
    <property type="entry name" value="Acyl_CoA_acyltransferase"/>
</dbReference>
<dbReference type="Pfam" id="PF19133">
    <property type="entry name" value="DUF5816"/>
    <property type="match status" value="1"/>
</dbReference>
<proteinExistence type="predicted"/>
<dbReference type="RefSeq" id="WP_220590073.1">
    <property type="nucleotide sequence ID" value="NZ_RKLQ01000006.1"/>
</dbReference>
<accession>A0A8J7YM84</accession>